<keyword evidence="2" id="KW-0812">Transmembrane</keyword>
<proteinExistence type="predicted"/>
<dbReference type="EMBL" id="JACOGC010000004">
    <property type="protein sequence ID" value="MBC3885870.1"/>
    <property type="molecule type" value="Genomic_DNA"/>
</dbReference>
<evidence type="ECO:0000256" key="1">
    <source>
        <dbReference type="SAM" id="MobiDB-lite"/>
    </source>
</evidence>
<name>A0ABR6YPQ0_9BURK</name>
<feature type="transmembrane region" description="Helical" evidence="2">
    <location>
        <begin position="20"/>
        <end position="41"/>
    </location>
</feature>
<keyword evidence="2" id="KW-1133">Transmembrane helix</keyword>
<organism evidence="3 4">
    <name type="scientific">Undibacterium griseum</name>
    <dbReference type="NCBI Taxonomy" id="2762295"/>
    <lineage>
        <taxon>Bacteria</taxon>
        <taxon>Pseudomonadati</taxon>
        <taxon>Pseudomonadota</taxon>
        <taxon>Betaproteobacteria</taxon>
        <taxon>Burkholderiales</taxon>
        <taxon>Oxalobacteraceae</taxon>
        <taxon>Undibacterium</taxon>
    </lineage>
</organism>
<keyword evidence="4" id="KW-1185">Reference proteome</keyword>
<evidence type="ECO:0000256" key="2">
    <source>
        <dbReference type="SAM" id="Phobius"/>
    </source>
</evidence>
<feature type="compositionally biased region" description="Polar residues" evidence="1">
    <location>
        <begin position="205"/>
        <end position="215"/>
    </location>
</feature>
<gene>
    <name evidence="3" type="ORF">H8K27_12065</name>
</gene>
<feature type="transmembrane region" description="Helical" evidence="2">
    <location>
        <begin position="95"/>
        <end position="113"/>
    </location>
</feature>
<protein>
    <submittedName>
        <fullName evidence="3">Uncharacterized protein</fullName>
    </submittedName>
</protein>
<feature type="transmembrane region" description="Helical" evidence="2">
    <location>
        <begin position="53"/>
        <end position="75"/>
    </location>
</feature>
<feature type="region of interest" description="Disordered" evidence="1">
    <location>
        <begin position="189"/>
        <end position="215"/>
    </location>
</feature>
<accession>A0ABR6YPQ0</accession>
<feature type="transmembrane region" description="Helical" evidence="2">
    <location>
        <begin position="125"/>
        <end position="149"/>
    </location>
</feature>
<dbReference type="RefSeq" id="WP_186863412.1">
    <property type="nucleotide sequence ID" value="NZ_JACOGC010000004.1"/>
</dbReference>
<comment type="caution">
    <text evidence="3">The sequence shown here is derived from an EMBL/GenBank/DDBJ whole genome shotgun (WGS) entry which is preliminary data.</text>
</comment>
<evidence type="ECO:0000313" key="4">
    <source>
        <dbReference type="Proteomes" id="UP000613113"/>
    </source>
</evidence>
<feature type="transmembrane region" description="Helical" evidence="2">
    <location>
        <begin position="161"/>
        <end position="179"/>
    </location>
</feature>
<evidence type="ECO:0000313" key="3">
    <source>
        <dbReference type="EMBL" id="MBC3885870.1"/>
    </source>
</evidence>
<sequence>MATFIEMNCIDTLKRLWHVFWTPFWITLTFGFISLKVNPYWKNVLLNAISGQLAITLVKLFFYFSFIFLGLATALKSVPYLASFFRSSGTRLAELTFDYTTTTLGVFVGLMLIEMYEFDPATNAVMLRYSILVMALMLVTISISVNLVTGKFDTYLPVPNVSIRLCGLALVIIATTSLGKEPWKEALPTETKCELEKNTPPPDNLDTSKIGTSAR</sequence>
<reference evidence="3 4" key="1">
    <citation type="submission" date="2020-08" db="EMBL/GenBank/DDBJ databases">
        <title>Novel species isolated from subtropical streams in China.</title>
        <authorList>
            <person name="Lu H."/>
        </authorList>
    </citation>
    <scope>NUCLEOTIDE SEQUENCE [LARGE SCALE GENOMIC DNA]</scope>
    <source>
        <strain evidence="3 4">FT31W</strain>
    </source>
</reference>
<dbReference type="Proteomes" id="UP000613113">
    <property type="component" value="Unassembled WGS sequence"/>
</dbReference>
<keyword evidence="2" id="KW-0472">Membrane</keyword>